<dbReference type="SUPFAM" id="SSF47862">
    <property type="entry name" value="Saposin"/>
    <property type="match status" value="4"/>
</dbReference>
<reference evidence="9" key="1">
    <citation type="submission" date="2022-12" db="EMBL/GenBank/DDBJ databases">
        <title>Genome assemblies of Blomia tropicalis.</title>
        <authorList>
            <person name="Cui Y."/>
        </authorList>
    </citation>
    <scope>NUCLEOTIDE SEQUENCE</scope>
    <source>
        <tissue evidence="9">Adult mites</tissue>
    </source>
</reference>
<dbReference type="GO" id="GO:0005764">
    <property type="term" value="C:lysosome"/>
    <property type="evidence" value="ECO:0007669"/>
    <property type="project" value="InterPro"/>
</dbReference>
<dbReference type="GO" id="GO:0016020">
    <property type="term" value="C:membrane"/>
    <property type="evidence" value="ECO:0007669"/>
    <property type="project" value="GOC"/>
</dbReference>
<dbReference type="InterPro" id="IPR008138">
    <property type="entry name" value="SapB_2"/>
</dbReference>
<evidence type="ECO:0000313" key="9">
    <source>
        <dbReference type="EMBL" id="KAJ6224857.1"/>
    </source>
</evidence>
<feature type="domain" description="Saposin A-type" evidence="8">
    <location>
        <begin position="510"/>
        <end position="549"/>
    </location>
</feature>
<dbReference type="Gene3D" id="1.10.225.10">
    <property type="entry name" value="Saposin-like"/>
    <property type="match status" value="5"/>
</dbReference>
<accession>A0A9Q0MFR7</accession>
<dbReference type="Pfam" id="PF05184">
    <property type="entry name" value="SapB_1"/>
    <property type="match status" value="1"/>
</dbReference>
<dbReference type="PROSITE" id="PS51110">
    <property type="entry name" value="SAP_A"/>
    <property type="match status" value="1"/>
</dbReference>
<dbReference type="EMBL" id="JAPWDV010000001">
    <property type="protein sequence ID" value="KAJ6224857.1"/>
    <property type="molecule type" value="Genomic_DNA"/>
</dbReference>
<dbReference type="SMART" id="SM00162">
    <property type="entry name" value="SAPA"/>
    <property type="match status" value="1"/>
</dbReference>
<evidence type="ECO:0000256" key="1">
    <source>
        <dbReference type="ARBA" id="ARBA00004613"/>
    </source>
</evidence>
<evidence type="ECO:0000313" key="10">
    <source>
        <dbReference type="Proteomes" id="UP001142055"/>
    </source>
</evidence>
<gene>
    <name evidence="9" type="ORF">RDWZM_003402</name>
</gene>
<feature type="domain" description="Saposin B-type" evidence="7">
    <location>
        <begin position="119"/>
        <end position="199"/>
    </location>
</feature>
<feature type="domain" description="Saposin B-type" evidence="7">
    <location>
        <begin position="338"/>
        <end position="423"/>
    </location>
</feature>
<keyword evidence="6" id="KW-0325">Glycoprotein</keyword>
<dbReference type="InterPro" id="IPR051428">
    <property type="entry name" value="Sphingo_Act-Surfact_Prot"/>
</dbReference>
<evidence type="ECO:0000256" key="5">
    <source>
        <dbReference type="ARBA" id="ARBA00023157"/>
    </source>
</evidence>
<feature type="domain" description="Saposin B-type" evidence="7">
    <location>
        <begin position="233"/>
        <end position="314"/>
    </location>
</feature>
<evidence type="ECO:0000256" key="3">
    <source>
        <dbReference type="ARBA" id="ARBA00022729"/>
    </source>
</evidence>
<proteinExistence type="predicted"/>
<name>A0A9Q0MFR7_BLOTA</name>
<dbReference type="PRINTS" id="PR01797">
    <property type="entry name" value="SAPOSIN"/>
</dbReference>
<keyword evidence="2" id="KW-0964">Secreted</keyword>
<evidence type="ECO:0000259" key="8">
    <source>
        <dbReference type="PROSITE" id="PS51110"/>
    </source>
</evidence>
<dbReference type="OMA" id="CKWMVDA"/>
<dbReference type="InterPro" id="IPR007856">
    <property type="entry name" value="SapB_1"/>
</dbReference>
<dbReference type="AlphaFoldDB" id="A0A9Q0MFR7"/>
<dbReference type="GO" id="GO:0006665">
    <property type="term" value="P:sphingolipid metabolic process"/>
    <property type="evidence" value="ECO:0007669"/>
    <property type="project" value="InterPro"/>
</dbReference>
<dbReference type="PANTHER" id="PTHR11480">
    <property type="entry name" value="SAPOSIN-RELATED"/>
    <property type="match status" value="1"/>
</dbReference>
<dbReference type="InterPro" id="IPR003119">
    <property type="entry name" value="SAP_A"/>
</dbReference>
<evidence type="ECO:0000256" key="6">
    <source>
        <dbReference type="ARBA" id="ARBA00023180"/>
    </source>
</evidence>
<keyword evidence="5" id="KW-1015">Disulfide bond</keyword>
<dbReference type="Proteomes" id="UP001142055">
    <property type="component" value="Chromosome 1"/>
</dbReference>
<evidence type="ECO:0000259" key="7">
    <source>
        <dbReference type="PROSITE" id="PS50015"/>
    </source>
</evidence>
<sequence>MRRVRVVGVRRLDSRFQFVLLLTKGFGNTNADQCLSCQKIFNFISNVTHNGDESLKAKLSDLCSEYSFMPGKQTKIWCGNAIDNFFNMINNNLNTSSVCYDINACEDKSGIREIYFSENKQDCDFCIFVTTRVKEILSGGPTEVELKTMFEDGCHYLKSFENECLQMVDQYVDDLITFVNETFQPSQMCKSLNVCSSRTGPLSIQPEHVPSPSELVNILPVNFTLSNKTMDREDIDCIICKKIVKIIQTQLKNNATDEQIVNVLTDVCELAPSKDRDNCKAVVTNYADRLIQVLTQDIDSNLACTLVGLCVPQSFYDYINGNYINNQKKPNEDVSAKKNMACVECQLITHFIQNELYNYKNEEQIEEFIMNHFCKKMSLFLNENSCDTFIQEYGPIIMQTIAQEIFDPTTFCYAEIHVCPKKLDSNKNTEPKCEICKNIVKSLGQAESRDHELDKLTEKACDHLSRPSRVECGLMMKAFAPYIFDMMNHNDNAAEICKSIDICMVPGHVHLLGGSKCTYGPTYWCHTEAHADACNASTYCRQKVWKAIN</sequence>
<evidence type="ECO:0000256" key="2">
    <source>
        <dbReference type="ARBA" id="ARBA00022525"/>
    </source>
</evidence>
<keyword evidence="10" id="KW-1185">Reference proteome</keyword>
<comment type="subcellular location">
    <subcellularLocation>
        <location evidence="1">Secreted</location>
    </subcellularLocation>
</comment>
<keyword evidence="4" id="KW-0677">Repeat</keyword>
<evidence type="ECO:0000256" key="4">
    <source>
        <dbReference type="ARBA" id="ARBA00022737"/>
    </source>
</evidence>
<dbReference type="Pfam" id="PF02199">
    <property type="entry name" value="SapA"/>
    <property type="match status" value="1"/>
</dbReference>
<dbReference type="InterPro" id="IPR008139">
    <property type="entry name" value="SaposinB_dom"/>
</dbReference>
<dbReference type="Pfam" id="PF03489">
    <property type="entry name" value="SapB_2"/>
    <property type="match status" value="3"/>
</dbReference>
<dbReference type="InterPro" id="IPR011001">
    <property type="entry name" value="Saposin-like"/>
</dbReference>
<dbReference type="InterPro" id="IPR008373">
    <property type="entry name" value="Saposin"/>
</dbReference>
<dbReference type="GO" id="GO:0005576">
    <property type="term" value="C:extracellular region"/>
    <property type="evidence" value="ECO:0007669"/>
    <property type="project" value="UniProtKB-SubCell"/>
</dbReference>
<dbReference type="PROSITE" id="PS50015">
    <property type="entry name" value="SAP_B"/>
    <property type="match status" value="4"/>
</dbReference>
<protein>
    <submittedName>
        <fullName evidence="9">Uncharacterized protein</fullName>
    </submittedName>
</protein>
<organism evidence="9 10">
    <name type="scientific">Blomia tropicalis</name>
    <name type="common">Mite</name>
    <dbReference type="NCBI Taxonomy" id="40697"/>
    <lineage>
        <taxon>Eukaryota</taxon>
        <taxon>Metazoa</taxon>
        <taxon>Ecdysozoa</taxon>
        <taxon>Arthropoda</taxon>
        <taxon>Chelicerata</taxon>
        <taxon>Arachnida</taxon>
        <taxon>Acari</taxon>
        <taxon>Acariformes</taxon>
        <taxon>Sarcoptiformes</taxon>
        <taxon>Astigmata</taxon>
        <taxon>Glycyphagoidea</taxon>
        <taxon>Echimyopodidae</taxon>
        <taxon>Blomia</taxon>
    </lineage>
</organism>
<comment type="caution">
    <text evidence="9">The sequence shown here is derived from an EMBL/GenBank/DDBJ whole genome shotgun (WGS) entry which is preliminary data.</text>
</comment>
<keyword evidence="3" id="KW-0732">Signal</keyword>
<feature type="domain" description="Saposin B-type" evidence="7">
    <location>
        <begin position="429"/>
        <end position="507"/>
    </location>
</feature>
<dbReference type="SMART" id="SM00741">
    <property type="entry name" value="SapB"/>
    <property type="match status" value="5"/>
</dbReference>